<dbReference type="EMBL" id="JABDYC010000001">
    <property type="protein sequence ID" value="MBX5021215.1"/>
    <property type="molecule type" value="Genomic_DNA"/>
</dbReference>
<feature type="compositionally biased region" description="Basic and acidic residues" evidence="1">
    <location>
        <begin position="352"/>
        <end position="370"/>
    </location>
</feature>
<dbReference type="AlphaFoldDB" id="A0A9Q3QVX1"/>
<dbReference type="PIRSF" id="PIRSF029215">
    <property type="entry name" value="UCP029215"/>
    <property type="match status" value="1"/>
</dbReference>
<dbReference type="InterPro" id="IPR016913">
    <property type="entry name" value="UCP029215"/>
</dbReference>
<dbReference type="Pfam" id="PF09979">
    <property type="entry name" value="DUF2213"/>
    <property type="match status" value="1"/>
</dbReference>
<comment type="caution">
    <text evidence="2">The sequence shown here is derived from an EMBL/GenBank/DDBJ whole genome shotgun (WGS) entry which is preliminary data.</text>
</comment>
<dbReference type="RefSeq" id="WP_221133359.1">
    <property type="nucleotide sequence ID" value="NZ_JABDYC010000001.1"/>
</dbReference>
<dbReference type="Proteomes" id="UP000749740">
    <property type="component" value="Unassembled WGS sequence"/>
</dbReference>
<accession>A0A9Q3QVX1</accession>
<reference evidence="2" key="1">
    <citation type="submission" date="2020-04" db="EMBL/GenBank/DDBJ databases">
        <title>Global-level population genomics: horizontal gene transfer, symbiosis and evolution in Rhizobia.</title>
        <authorList>
            <person name="Gai Y."/>
        </authorList>
    </citation>
    <scope>NUCLEOTIDE SEQUENCE</scope>
    <source>
        <strain evidence="2">BLR57</strain>
    </source>
</reference>
<protein>
    <submittedName>
        <fullName evidence="2">DUF2213 domain-containing protein</fullName>
    </submittedName>
</protein>
<evidence type="ECO:0000256" key="1">
    <source>
        <dbReference type="SAM" id="MobiDB-lite"/>
    </source>
</evidence>
<feature type="region of interest" description="Disordered" evidence="1">
    <location>
        <begin position="348"/>
        <end position="381"/>
    </location>
</feature>
<name>A0A9Q3QVX1_9HYPH</name>
<gene>
    <name evidence="2" type="ORF">HJB63_01235</name>
</gene>
<evidence type="ECO:0000313" key="2">
    <source>
        <dbReference type="EMBL" id="MBX5021215.1"/>
    </source>
</evidence>
<proteinExistence type="predicted"/>
<organism evidence="2 3">
    <name type="scientific">Rhizobium lentis</name>
    <dbReference type="NCBI Taxonomy" id="1138194"/>
    <lineage>
        <taxon>Bacteria</taxon>
        <taxon>Pseudomonadati</taxon>
        <taxon>Pseudomonadota</taxon>
        <taxon>Alphaproteobacteria</taxon>
        <taxon>Hyphomicrobiales</taxon>
        <taxon>Rhizobiaceae</taxon>
        <taxon>Rhizobium/Agrobacterium group</taxon>
        <taxon>Rhizobium</taxon>
    </lineage>
</organism>
<sequence length="381" mass="40586">MQFTDAVTVAGTRRREDGYLVADARIARTGIQTYLGSEVGKPDMSTVRVYRPGSEVFAEDTLKSAAHRPVTNDHPPEMVTSENWKKFAVGQTSDEITGEGIFIRVPLMVSDEATIKDIEAGKQELSAGYTCDLDFTAGVTPTGEAYDAMQKNIRINHVAIVRAGRAGSKVRIGDAAPWGAAPITTDHKPEEDKIMNLKTVTVDGIPVEVTDQGATVIATLLQRLADSTSKFTAADAAHLTAIAAKDAELAKKDAEIDALKAKVLSDVDIDKRVQERADLIALAGSIAKDVKTAGLSDAAIRKAVVAAKLGDAVIAGKPDAYIDARFDILAEDAKKTADPFARAVADGVHQNDGGDYRAQAEKAKQERNRSLADAWKGTDAA</sequence>
<evidence type="ECO:0000313" key="3">
    <source>
        <dbReference type="Proteomes" id="UP000749740"/>
    </source>
</evidence>